<keyword evidence="1" id="KW-0472">Membrane</keyword>
<name>A0AAD3YF50_9TREE</name>
<gene>
    <name evidence="2" type="primary">gpi1</name>
    <name evidence="2" type="ORF">CspeluHIS016_0802080</name>
</gene>
<accession>A0AAD3YF50</accession>
<protein>
    <recommendedName>
        <fullName evidence="4">Gpi1-domain-containing protein</fullName>
    </recommendedName>
</protein>
<dbReference type="AlphaFoldDB" id="A0AAD3YF50"/>
<keyword evidence="1" id="KW-1133">Transmembrane helix</keyword>
<dbReference type="GO" id="GO:0005783">
    <property type="term" value="C:endoplasmic reticulum"/>
    <property type="evidence" value="ECO:0007669"/>
    <property type="project" value="TreeGrafter"/>
</dbReference>
<dbReference type="GO" id="GO:0016020">
    <property type="term" value="C:membrane"/>
    <property type="evidence" value="ECO:0007669"/>
    <property type="project" value="InterPro"/>
</dbReference>
<reference evidence="2" key="2">
    <citation type="submission" date="2023-06" db="EMBL/GenBank/DDBJ databases">
        <authorList>
            <person name="Kobayashi Y."/>
            <person name="Kayamori A."/>
            <person name="Aoki K."/>
            <person name="Shiwa Y."/>
            <person name="Fujita N."/>
            <person name="Sugita T."/>
            <person name="Iwasaki W."/>
            <person name="Tanaka N."/>
            <person name="Takashima M."/>
        </authorList>
    </citation>
    <scope>NUCLEOTIDE SEQUENCE</scope>
    <source>
        <strain evidence="2">HIS016</strain>
    </source>
</reference>
<evidence type="ECO:0000313" key="2">
    <source>
        <dbReference type="EMBL" id="GMK59602.1"/>
    </source>
</evidence>
<keyword evidence="1" id="KW-0812">Transmembrane</keyword>
<dbReference type="Proteomes" id="UP001222932">
    <property type="component" value="Unassembled WGS sequence"/>
</dbReference>
<evidence type="ECO:0008006" key="4">
    <source>
        <dbReference type="Google" id="ProtNLM"/>
    </source>
</evidence>
<feature type="transmembrane region" description="Helical" evidence="1">
    <location>
        <begin position="178"/>
        <end position="198"/>
    </location>
</feature>
<keyword evidence="3" id="KW-1185">Reference proteome</keyword>
<sequence length="528" mass="57398">MRVFWPRNIEQRSGTAVGWRMPASAGGKATVALVVVDVVNEFAVDTAEQWAPMHYPLERLGRVLSPSQPADADDFTIWVDAMPIGYSQPAETVLFTPRSELTLPSEEGRLAEYGAAVQPTDIRGLLMRLSTVASAQNVLRGHSSMPPMSPMIGPRGLMGTWLCIAIACMSLRCPFNPMTMAVACATAASTFLLTRAVLRPPQRLAFLRAMQSLAHLPLQAHSAFMRQVARRALAVAAAIDGPSPLTTKAPHSAPVETIQADMALGAVATTLLLAYPLHPILPNITDIFSSPVIAALWWLNDWPFGLKLNTGLSAFLCDSIARVLEIWREIATPVVSHVLPHIPVVLAAVSLLGVSFGVALLSDLLALLTLHLRLIHLATAALSRVSMTALLGLWDLFRGRRWNVLRHRTDSHAFEVDTLFLGTLLFTVTAFLAPTVLAYALLFALVNFAILVVQRALALAIAGINCSVLFRRGLMCDGIVFEAIVPETHRRAPDAVFPVQHVLELKSTPMGDGALFRSWWRNAKLAAH</sequence>
<feature type="transmembrane region" description="Helical" evidence="1">
    <location>
        <begin position="418"/>
        <end position="442"/>
    </location>
</feature>
<organism evidence="2 3">
    <name type="scientific">Cutaneotrichosporon spelunceum</name>
    <dbReference type="NCBI Taxonomy" id="1672016"/>
    <lineage>
        <taxon>Eukaryota</taxon>
        <taxon>Fungi</taxon>
        <taxon>Dikarya</taxon>
        <taxon>Basidiomycota</taxon>
        <taxon>Agaricomycotina</taxon>
        <taxon>Tremellomycetes</taxon>
        <taxon>Trichosporonales</taxon>
        <taxon>Trichosporonaceae</taxon>
        <taxon>Cutaneotrichosporon</taxon>
    </lineage>
</organism>
<dbReference type="InterPro" id="IPR007720">
    <property type="entry name" value="PigQ/GPI1"/>
</dbReference>
<reference evidence="2" key="1">
    <citation type="journal article" date="2023" name="BMC Genomics">
        <title>Chromosome-level genome assemblies of Cutaneotrichosporon spp. (Trichosporonales, Basidiomycota) reveal imbalanced evolution between nucleotide sequences and chromosome synteny.</title>
        <authorList>
            <person name="Kobayashi Y."/>
            <person name="Kayamori A."/>
            <person name="Aoki K."/>
            <person name="Shiwa Y."/>
            <person name="Matsutani M."/>
            <person name="Fujita N."/>
            <person name="Sugita T."/>
            <person name="Iwasaki W."/>
            <person name="Tanaka N."/>
            <person name="Takashima M."/>
        </authorList>
    </citation>
    <scope>NUCLEOTIDE SEQUENCE</scope>
    <source>
        <strain evidence="2">HIS016</strain>
    </source>
</reference>
<comment type="caution">
    <text evidence="2">The sequence shown here is derived from an EMBL/GenBank/DDBJ whole genome shotgun (WGS) entry which is preliminary data.</text>
</comment>
<dbReference type="EMBL" id="BTCM01000008">
    <property type="protein sequence ID" value="GMK59602.1"/>
    <property type="molecule type" value="Genomic_DNA"/>
</dbReference>
<dbReference type="GO" id="GO:0006506">
    <property type="term" value="P:GPI anchor biosynthetic process"/>
    <property type="evidence" value="ECO:0007669"/>
    <property type="project" value="InterPro"/>
</dbReference>
<feature type="transmembrane region" description="Helical" evidence="1">
    <location>
        <begin position="344"/>
        <end position="368"/>
    </location>
</feature>
<evidence type="ECO:0000256" key="1">
    <source>
        <dbReference type="SAM" id="Phobius"/>
    </source>
</evidence>
<proteinExistence type="predicted"/>
<dbReference type="PANTHER" id="PTHR21329">
    <property type="entry name" value="PHOSPHATIDYLINOSITOL N-ACETYLGLUCOSAMINYLTRANSFERASE SUBUNIT Q-RELATED"/>
    <property type="match status" value="1"/>
</dbReference>
<dbReference type="Pfam" id="PF05024">
    <property type="entry name" value="Gpi1"/>
    <property type="match status" value="1"/>
</dbReference>
<feature type="transmembrane region" description="Helical" evidence="1">
    <location>
        <begin position="374"/>
        <end position="397"/>
    </location>
</feature>
<dbReference type="PANTHER" id="PTHR21329:SF3">
    <property type="entry name" value="PHOSPHATIDYLINOSITOL N-ACETYLGLUCOSAMINYLTRANSFERASE SUBUNIT Q"/>
    <property type="match status" value="1"/>
</dbReference>
<evidence type="ECO:0000313" key="3">
    <source>
        <dbReference type="Proteomes" id="UP001222932"/>
    </source>
</evidence>
<feature type="transmembrane region" description="Helical" evidence="1">
    <location>
        <begin position="448"/>
        <end position="470"/>
    </location>
</feature>